<comment type="caution">
    <text evidence="8">The sequence shown here is derived from an EMBL/GenBank/DDBJ whole genome shotgun (WGS) entry which is preliminary data.</text>
</comment>
<evidence type="ECO:0000313" key="8">
    <source>
        <dbReference type="EMBL" id="RXZ53207.1"/>
    </source>
</evidence>
<dbReference type="SUPFAM" id="SSF50486">
    <property type="entry name" value="FMT C-terminal domain-like"/>
    <property type="match status" value="1"/>
</dbReference>
<evidence type="ECO:0000256" key="4">
    <source>
        <dbReference type="ARBA" id="ARBA00022917"/>
    </source>
</evidence>
<evidence type="ECO:0000256" key="1">
    <source>
        <dbReference type="ARBA" id="ARBA00010699"/>
    </source>
</evidence>
<evidence type="ECO:0000259" key="6">
    <source>
        <dbReference type="Pfam" id="PF00551"/>
    </source>
</evidence>
<dbReference type="InterPro" id="IPR041711">
    <property type="entry name" value="Met-tRNA-FMT_N"/>
</dbReference>
<organism evidence="8 9">
    <name type="scientific">Senegalimassilia faecalis</name>
    <dbReference type="NCBI Taxonomy" id="2509433"/>
    <lineage>
        <taxon>Bacteria</taxon>
        <taxon>Bacillati</taxon>
        <taxon>Actinomycetota</taxon>
        <taxon>Coriobacteriia</taxon>
        <taxon>Coriobacteriales</taxon>
        <taxon>Coriobacteriaceae</taxon>
        <taxon>Senegalimassilia</taxon>
    </lineage>
</organism>
<dbReference type="InterPro" id="IPR011034">
    <property type="entry name" value="Formyl_transferase-like_C_sf"/>
</dbReference>
<name>A0A4V1QTP7_9ACTN</name>
<dbReference type="EMBL" id="SDPW01000001">
    <property type="protein sequence ID" value="RXZ53207.1"/>
    <property type="molecule type" value="Genomic_DNA"/>
</dbReference>
<feature type="domain" description="Formyl transferase N-terminal" evidence="6">
    <location>
        <begin position="1"/>
        <end position="177"/>
    </location>
</feature>
<dbReference type="Pfam" id="PF02911">
    <property type="entry name" value="Formyl_trans_C"/>
    <property type="match status" value="1"/>
</dbReference>
<dbReference type="NCBIfam" id="TIGR00460">
    <property type="entry name" value="fmt"/>
    <property type="match status" value="1"/>
</dbReference>
<dbReference type="InterPro" id="IPR002376">
    <property type="entry name" value="Formyl_transf_N"/>
</dbReference>
<keyword evidence="3 5" id="KW-0808">Transferase</keyword>
<reference evidence="8 9" key="1">
    <citation type="submission" date="2019-01" db="EMBL/GenBank/DDBJ databases">
        <title>Senegalimassilia sp. nov. KGMB04484 isolated human feces.</title>
        <authorList>
            <person name="Han K.-I."/>
            <person name="Kim J.-S."/>
            <person name="Lee K.C."/>
            <person name="Suh M.K."/>
            <person name="Eom M.K."/>
            <person name="Lee J.H."/>
            <person name="Park S.-H."/>
            <person name="Kang S.W."/>
            <person name="Park J.-E."/>
            <person name="Oh B.S."/>
            <person name="Yu S.Y."/>
            <person name="Choi S.-H."/>
            <person name="Lee D.H."/>
            <person name="Yoon H."/>
            <person name="Kim B.-Y."/>
            <person name="Lee J.H."/>
            <person name="Lee J.-S."/>
        </authorList>
    </citation>
    <scope>NUCLEOTIDE SEQUENCE [LARGE SCALE GENOMIC DNA]</scope>
    <source>
        <strain evidence="8 9">KGMB04484</strain>
    </source>
</reference>
<evidence type="ECO:0000256" key="2">
    <source>
        <dbReference type="ARBA" id="ARBA00012261"/>
    </source>
</evidence>
<dbReference type="AlphaFoldDB" id="A0A4V1QTP7"/>
<gene>
    <name evidence="5" type="primary">fmt</name>
    <name evidence="8" type="ORF">ET524_00840</name>
</gene>
<dbReference type="Gene3D" id="3.40.50.12230">
    <property type="match status" value="1"/>
</dbReference>
<comment type="catalytic activity">
    <reaction evidence="5">
        <text>L-methionyl-tRNA(fMet) + (6R)-10-formyltetrahydrofolate = N-formyl-L-methionyl-tRNA(fMet) + (6S)-5,6,7,8-tetrahydrofolate + H(+)</text>
        <dbReference type="Rhea" id="RHEA:24380"/>
        <dbReference type="Rhea" id="RHEA-COMP:9952"/>
        <dbReference type="Rhea" id="RHEA-COMP:9953"/>
        <dbReference type="ChEBI" id="CHEBI:15378"/>
        <dbReference type="ChEBI" id="CHEBI:57453"/>
        <dbReference type="ChEBI" id="CHEBI:78530"/>
        <dbReference type="ChEBI" id="CHEBI:78844"/>
        <dbReference type="ChEBI" id="CHEBI:195366"/>
        <dbReference type="EC" id="2.1.2.9"/>
    </reaction>
</comment>
<dbReference type="RefSeq" id="WP_129422938.1">
    <property type="nucleotide sequence ID" value="NZ_SDPW01000001.1"/>
</dbReference>
<protein>
    <recommendedName>
        <fullName evidence="2 5">Methionyl-tRNA formyltransferase</fullName>
        <ecNumber evidence="2 5">2.1.2.9</ecNumber>
    </recommendedName>
</protein>
<evidence type="ECO:0000259" key="7">
    <source>
        <dbReference type="Pfam" id="PF02911"/>
    </source>
</evidence>
<dbReference type="CDD" id="cd08646">
    <property type="entry name" value="FMT_core_Met-tRNA-FMT_N"/>
    <property type="match status" value="1"/>
</dbReference>
<dbReference type="GO" id="GO:0005829">
    <property type="term" value="C:cytosol"/>
    <property type="evidence" value="ECO:0007669"/>
    <property type="project" value="TreeGrafter"/>
</dbReference>
<accession>A0A4V1QTP7</accession>
<dbReference type="InterPro" id="IPR005793">
    <property type="entry name" value="Formyl_trans_C"/>
</dbReference>
<dbReference type="InterPro" id="IPR005794">
    <property type="entry name" value="Fmt"/>
</dbReference>
<dbReference type="SUPFAM" id="SSF53328">
    <property type="entry name" value="Formyltransferase"/>
    <property type="match status" value="1"/>
</dbReference>
<dbReference type="PANTHER" id="PTHR11138:SF5">
    <property type="entry name" value="METHIONYL-TRNA FORMYLTRANSFERASE, MITOCHONDRIAL"/>
    <property type="match status" value="1"/>
</dbReference>
<evidence type="ECO:0000256" key="5">
    <source>
        <dbReference type="HAMAP-Rule" id="MF_00182"/>
    </source>
</evidence>
<feature type="domain" description="Formyl transferase C-terminal" evidence="7">
    <location>
        <begin position="213"/>
        <end position="303"/>
    </location>
</feature>
<dbReference type="HAMAP" id="MF_00182">
    <property type="entry name" value="Formyl_trans"/>
    <property type="match status" value="1"/>
</dbReference>
<proteinExistence type="inferred from homology"/>
<keyword evidence="4 5" id="KW-0648">Protein biosynthesis</keyword>
<comment type="similarity">
    <text evidence="1 5">Belongs to the Fmt family.</text>
</comment>
<evidence type="ECO:0000256" key="3">
    <source>
        <dbReference type="ARBA" id="ARBA00022679"/>
    </source>
</evidence>
<dbReference type="GO" id="GO:0004479">
    <property type="term" value="F:methionyl-tRNA formyltransferase activity"/>
    <property type="evidence" value="ECO:0007669"/>
    <property type="project" value="UniProtKB-UniRule"/>
</dbReference>
<dbReference type="Proteomes" id="UP000293345">
    <property type="component" value="Unassembled WGS sequence"/>
</dbReference>
<dbReference type="Pfam" id="PF00551">
    <property type="entry name" value="Formyl_trans_N"/>
    <property type="match status" value="1"/>
</dbReference>
<sequence>MRVVFMGTPEFSASILAELASQHHVVAVYTRPDAVRGRGKQLVASPVKAEAERRGIPVRCPRTLRDADEQAALAALEPDVVCVAAYGMLLPAEVLAVPRFGCLNVHASLLPRWRGAAPVERAILAGDEEAGVCIMRMEEGLDTGDYCVCRSIDVADKNAALLTDQLADLGAHALLTALSQLEAGCIRWTEQEDTRVTYAHKIEKGELDLFPDDDVWLACAKVRASSDAHPAHAVVADKPVTVLSARPAVADEQSAKLSAGMVPGQVRFAGKRLFIGCTDGAVELLEIKPNGKQAMAAKAFAAGIQGIKDDTKIWEGPRG</sequence>
<feature type="binding site" evidence="5">
    <location>
        <begin position="108"/>
        <end position="111"/>
    </location>
    <ligand>
        <name>(6S)-5,6,7,8-tetrahydrofolate</name>
        <dbReference type="ChEBI" id="CHEBI:57453"/>
    </ligand>
</feature>
<dbReference type="OrthoDB" id="9802815at2"/>
<dbReference type="InterPro" id="IPR036477">
    <property type="entry name" value="Formyl_transf_N_sf"/>
</dbReference>
<comment type="function">
    <text evidence="5">Attaches a formyl group to the free amino group of methionyl-tRNA(fMet). The formyl group appears to play a dual role in the initiator identity of N-formylmethionyl-tRNA by promoting its recognition by IF2 and preventing the misappropriation of this tRNA by the elongation apparatus.</text>
</comment>
<dbReference type="PANTHER" id="PTHR11138">
    <property type="entry name" value="METHIONYL-TRNA FORMYLTRANSFERASE"/>
    <property type="match status" value="1"/>
</dbReference>
<keyword evidence="9" id="KW-1185">Reference proteome</keyword>
<evidence type="ECO:0000313" key="9">
    <source>
        <dbReference type="Proteomes" id="UP000293345"/>
    </source>
</evidence>
<dbReference type="EC" id="2.1.2.9" evidence="2 5"/>